<dbReference type="Proteomes" id="UP001487740">
    <property type="component" value="Unassembled WGS sequence"/>
</dbReference>
<sequence length="66" mass="6957">MPLLVDLGGTCLECRPEASGNPHLTWSPGQAPEEERGGGGWGFGEVKVRLDWMVAAVVVVVVVVVV</sequence>
<evidence type="ECO:0000313" key="3">
    <source>
        <dbReference type="EMBL" id="KAK8402210.1"/>
    </source>
</evidence>
<gene>
    <name evidence="3" type="ORF">O3P69_001365</name>
</gene>
<accession>A0AAW0UUI1</accession>
<keyword evidence="4" id="KW-1185">Reference proteome</keyword>
<evidence type="ECO:0000313" key="4">
    <source>
        <dbReference type="Proteomes" id="UP001487740"/>
    </source>
</evidence>
<name>A0AAW0UUI1_SCYPA</name>
<protein>
    <submittedName>
        <fullName evidence="3">Uncharacterized protein</fullName>
    </submittedName>
</protein>
<evidence type="ECO:0000256" key="2">
    <source>
        <dbReference type="SAM" id="Phobius"/>
    </source>
</evidence>
<evidence type="ECO:0000256" key="1">
    <source>
        <dbReference type="SAM" id="MobiDB-lite"/>
    </source>
</evidence>
<keyword evidence="2" id="KW-0472">Membrane</keyword>
<proteinExistence type="predicted"/>
<keyword evidence="2" id="KW-1133">Transmembrane helix</keyword>
<reference evidence="3 4" key="1">
    <citation type="submission" date="2023-03" db="EMBL/GenBank/DDBJ databases">
        <title>High-quality genome of Scylla paramamosain provides insights in environmental adaptation.</title>
        <authorList>
            <person name="Zhang L."/>
        </authorList>
    </citation>
    <scope>NUCLEOTIDE SEQUENCE [LARGE SCALE GENOMIC DNA]</scope>
    <source>
        <strain evidence="3">LZ_2023a</strain>
        <tissue evidence="3">Muscle</tissue>
    </source>
</reference>
<dbReference type="AlphaFoldDB" id="A0AAW0UUI1"/>
<organism evidence="3 4">
    <name type="scientific">Scylla paramamosain</name>
    <name type="common">Mud crab</name>
    <dbReference type="NCBI Taxonomy" id="85552"/>
    <lineage>
        <taxon>Eukaryota</taxon>
        <taxon>Metazoa</taxon>
        <taxon>Ecdysozoa</taxon>
        <taxon>Arthropoda</taxon>
        <taxon>Crustacea</taxon>
        <taxon>Multicrustacea</taxon>
        <taxon>Malacostraca</taxon>
        <taxon>Eumalacostraca</taxon>
        <taxon>Eucarida</taxon>
        <taxon>Decapoda</taxon>
        <taxon>Pleocyemata</taxon>
        <taxon>Brachyura</taxon>
        <taxon>Eubrachyura</taxon>
        <taxon>Portunoidea</taxon>
        <taxon>Portunidae</taxon>
        <taxon>Portuninae</taxon>
        <taxon>Scylla</taxon>
    </lineage>
</organism>
<comment type="caution">
    <text evidence="3">The sequence shown here is derived from an EMBL/GenBank/DDBJ whole genome shotgun (WGS) entry which is preliminary data.</text>
</comment>
<keyword evidence="2" id="KW-0812">Transmembrane</keyword>
<feature type="transmembrane region" description="Helical" evidence="2">
    <location>
        <begin position="48"/>
        <end position="65"/>
    </location>
</feature>
<feature type="region of interest" description="Disordered" evidence="1">
    <location>
        <begin position="19"/>
        <end position="38"/>
    </location>
</feature>
<dbReference type="EMBL" id="JARAKH010000008">
    <property type="protein sequence ID" value="KAK8402210.1"/>
    <property type="molecule type" value="Genomic_DNA"/>
</dbReference>